<evidence type="ECO:0000313" key="4">
    <source>
        <dbReference type="EMBL" id="SDT34449.1"/>
    </source>
</evidence>
<reference evidence="5" key="1">
    <citation type="submission" date="2016-10" db="EMBL/GenBank/DDBJ databases">
        <authorList>
            <person name="Varghese N."/>
            <person name="Submissions S."/>
        </authorList>
    </citation>
    <scope>NUCLEOTIDE SEQUENCE [LARGE SCALE GENOMIC DNA]</scope>
    <source>
        <strain evidence="5">IMMIB L-1606</strain>
    </source>
</reference>
<dbReference type="GO" id="GO:0016705">
    <property type="term" value="F:oxidoreductase activity, acting on paired donors, with incorporation or reduction of molecular oxygen"/>
    <property type="evidence" value="ECO:0007669"/>
    <property type="project" value="InterPro"/>
</dbReference>
<dbReference type="InterPro" id="IPR011251">
    <property type="entry name" value="Luciferase-like_dom"/>
</dbReference>
<dbReference type="PANTHER" id="PTHR30137:SF6">
    <property type="entry name" value="LUCIFERASE-LIKE MONOOXYGENASE"/>
    <property type="match status" value="1"/>
</dbReference>
<proteinExistence type="predicted"/>
<dbReference type="SUPFAM" id="SSF51679">
    <property type="entry name" value="Bacterial luciferase-like"/>
    <property type="match status" value="1"/>
</dbReference>
<dbReference type="Gene3D" id="3.20.20.30">
    <property type="entry name" value="Luciferase-like domain"/>
    <property type="match status" value="1"/>
</dbReference>
<comment type="similarity">
    <text evidence="1">To bacterial alkanal monooxygenase alpha and beta chains.</text>
</comment>
<dbReference type="EMBL" id="LT629779">
    <property type="protein sequence ID" value="SDT34449.1"/>
    <property type="molecule type" value="Genomic_DNA"/>
</dbReference>
<dbReference type="Pfam" id="PF00296">
    <property type="entry name" value="Bac_luciferase"/>
    <property type="match status" value="1"/>
</dbReference>
<organism evidence="4 5">
    <name type="scientific">Pseudarthrobacter equi</name>
    <dbReference type="NCBI Taxonomy" id="728066"/>
    <lineage>
        <taxon>Bacteria</taxon>
        <taxon>Bacillati</taxon>
        <taxon>Actinomycetota</taxon>
        <taxon>Actinomycetes</taxon>
        <taxon>Micrococcales</taxon>
        <taxon>Micrococcaceae</taxon>
        <taxon>Pseudarthrobacter</taxon>
    </lineage>
</organism>
<dbReference type="GO" id="GO:0005829">
    <property type="term" value="C:cytosol"/>
    <property type="evidence" value="ECO:0007669"/>
    <property type="project" value="TreeGrafter"/>
</dbReference>
<dbReference type="AlphaFoldDB" id="A0A1H1ZLG0"/>
<gene>
    <name evidence="4" type="ORF">SAMN04489743_2512</name>
</gene>
<dbReference type="InterPro" id="IPR019949">
    <property type="entry name" value="CmoO-like"/>
</dbReference>
<dbReference type="Proteomes" id="UP000198751">
    <property type="component" value="Chromosome I"/>
</dbReference>
<sequence>MQRPLALDAAGLRAQDPDSELSYGAEFFPAPSGSSSMAFPPPRISILDRANARNGFPAADALNLVVERAQRAEEWGYHRFWVAEHHAVPGIAGSVPAVLMAAVAARTHSIRVGSGGIMLPNHQPLVIAEQAATLEALHPGRIDLGVGRSVGFTPAIRNALRAGKQDAEQFEDQLAQLLAYLSGTASITARPRNDSATPVFVLATRSGADIAARAGLALVLGGPAVFRTDQNGTLPALERYRSQFRPSRWFDLPYVLVSANVAVAGTRQAARELLLPEAVALARSRTTGEFAALAPVGPTEWAGLTLREKEAVESSLSTSLYGTASEVRTQVQHLLATSGADELLVTGGAFDVAAQEDSDRILARLFPQDERRSMDGGPGFAAPLDAHLT</sequence>
<feature type="domain" description="Luciferase-like" evidence="3">
    <location>
        <begin position="60"/>
        <end position="341"/>
    </location>
</feature>
<name>A0A1H1ZLG0_9MICC</name>
<dbReference type="PANTHER" id="PTHR30137">
    <property type="entry name" value="LUCIFERASE-LIKE MONOOXYGENASE"/>
    <property type="match status" value="1"/>
</dbReference>
<protein>
    <submittedName>
        <fullName evidence="4">Luciferase family oxidoreductase, group 1</fullName>
    </submittedName>
</protein>
<dbReference type="InterPro" id="IPR036661">
    <property type="entry name" value="Luciferase-like_sf"/>
</dbReference>
<dbReference type="NCBIfam" id="TIGR03558">
    <property type="entry name" value="oxido_grp_1"/>
    <property type="match status" value="1"/>
</dbReference>
<evidence type="ECO:0000259" key="3">
    <source>
        <dbReference type="Pfam" id="PF00296"/>
    </source>
</evidence>
<feature type="region of interest" description="Disordered" evidence="2">
    <location>
        <begin position="370"/>
        <end position="389"/>
    </location>
</feature>
<dbReference type="InterPro" id="IPR050766">
    <property type="entry name" value="Bact_Lucif_Oxidored"/>
</dbReference>
<keyword evidence="5" id="KW-1185">Reference proteome</keyword>
<evidence type="ECO:0000256" key="2">
    <source>
        <dbReference type="SAM" id="MobiDB-lite"/>
    </source>
</evidence>
<accession>A0A1H1ZLG0</accession>
<evidence type="ECO:0000256" key="1">
    <source>
        <dbReference type="ARBA" id="ARBA00007789"/>
    </source>
</evidence>
<evidence type="ECO:0000313" key="5">
    <source>
        <dbReference type="Proteomes" id="UP000198751"/>
    </source>
</evidence>